<dbReference type="EC" id="3.4.13.-" evidence="2"/>
<comment type="caution">
    <text evidence="2">The sequence shown here is derived from an EMBL/GenBank/DDBJ whole genome shotgun (WGS) entry which is preliminary data.</text>
</comment>
<keyword evidence="2" id="KW-0645">Protease</keyword>
<dbReference type="PRINTS" id="PR00934">
    <property type="entry name" value="XHISDIPTASE"/>
</dbReference>
<proteinExistence type="predicted"/>
<dbReference type="SUPFAM" id="SSF53187">
    <property type="entry name" value="Zn-dependent exopeptidases"/>
    <property type="match status" value="1"/>
</dbReference>
<accession>A0ABV2JBV2</accession>
<dbReference type="InterPro" id="IPR002933">
    <property type="entry name" value="Peptidase_M20"/>
</dbReference>
<gene>
    <name evidence="2" type="ORF">ABID14_001921</name>
</gene>
<dbReference type="Gene3D" id="3.40.630.10">
    <property type="entry name" value="Zn peptidases"/>
    <property type="match status" value="2"/>
</dbReference>
<keyword evidence="2" id="KW-0378">Hydrolase</keyword>
<dbReference type="PANTHER" id="PTHR43501">
    <property type="entry name" value="CYTOSOL NON-SPECIFIC DIPEPTIDASE"/>
    <property type="match status" value="1"/>
</dbReference>
<dbReference type="Pfam" id="PF01546">
    <property type="entry name" value="Peptidase_M20"/>
    <property type="match status" value="1"/>
</dbReference>
<sequence length="367" mass="40965">MVCEKAPGVEIDFLNDGLKYFIDGDIVSTHGRTSLGADNGLGIASILTILSDNSLKHPEIEAIFTSSEEEDFSGAANLDGDILKARHILNLDHCVENEILSSSAGGITVTSTKKLNKIQNDDLKPFTITLSGLLGGHSGEDIHKGRGNSNILLFRFLKYIDMPFDINSINGGSFRLAIPRESSITIGIEDETQLLKKRDEFLEILKLEFPKVKDLDIKIEKTSANYYYNNQFNKEIINFILLLPVDVVFLSNFFDKMVDTSNNVGEIYIKNDNLVVISDIRASYDSQRSFVVDKITALSEILGFNYEVWGPYYSWAFKEDSPLRDLAQEIYKDIFDNLKIVPIHAGLECGFFAAKIKNADIISIGPN</sequence>
<keyword evidence="3" id="KW-1185">Reference proteome</keyword>
<evidence type="ECO:0000313" key="3">
    <source>
        <dbReference type="Proteomes" id="UP001549162"/>
    </source>
</evidence>
<name>A0ABV2JBV2_9FIRM</name>
<dbReference type="Pfam" id="PF07687">
    <property type="entry name" value="M20_dimer"/>
    <property type="match status" value="1"/>
</dbReference>
<feature type="domain" description="Peptidase M20 dimerisation" evidence="1">
    <location>
        <begin position="129"/>
        <end position="209"/>
    </location>
</feature>
<dbReference type="GO" id="GO:0016805">
    <property type="term" value="F:dipeptidase activity"/>
    <property type="evidence" value="ECO:0007669"/>
    <property type="project" value="UniProtKB-KW"/>
</dbReference>
<reference evidence="2 3" key="1">
    <citation type="submission" date="2024-06" db="EMBL/GenBank/DDBJ databases">
        <title>Genomic Encyclopedia of Type Strains, Phase IV (KMG-IV): sequencing the most valuable type-strain genomes for metagenomic binning, comparative biology and taxonomic classification.</title>
        <authorList>
            <person name="Goeker M."/>
        </authorList>
    </citation>
    <scope>NUCLEOTIDE SEQUENCE [LARGE SCALE GENOMIC DNA]</scope>
    <source>
        <strain evidence="2 3">DSM 21460</strain>
    </source>
</reference>
<evidence type="ECO:0000259" key="1">
    <source>
        <dbReference type="Pfam" id="PF07687"/>
    </source>
</evidence>
<dbReference type="InterPro" id="IPR001160">
    <property type="entry name" value="Peptidase_M20C"/>
</dbReference>
<dbReference type="PANTHER" id="PTHR43501:SF1">
    <property type="entry name" value="CYTOSOL NON-SPECIFIC DIPEPTIDASE"/>
    <property type="match status" value="1"/>
</dbReference>
<organism evidence="2 3">
    <name type="scientific">Peptoniphilus olsenii</name>
    <dbReference type="NCBI Taxonomy" id="411570"/>
    <lineage>
        <taxon>Bacteria</taxon>
        <taxon>Bacillati</taxon>
        <taxon>Bacillota</taxon>
        <taxon>Tissierellia</taxon>
        <taxon>Tissierellales</taxon>
        <taxon>Peptoniphilaceae</taxon>
        <taxon>Peptoniphilus</taxon>
    </lineage>
</organism>
<protein>
    <submittedName>
        <fullName evidence="2">Dipeptidase D</fullName>
        <ecNumber evidence="2">3.4.13.-</ecNumber>
    </submittedName>
</protein>
<keyword evidence="2" id="KW-0224">Dipeptidase</keyword>
<evidence type="ECO:0000313" key="2">
    <source>
        <dbReference type="EMBL" id="MET3618283.1"/>
    </source>
</evidence>
<dbReference type="Proteomes" id="UP001549162">
    <property type="component" value="Unassembled WGS sequence"/>
</dbReference>
<dbReference type="EMBL" id="JBEPMA010000019">
    <property type="protein sequence ID" value="MET3618283.1"/>
    <property type="molecule type" value="Genomic_DNA"/>
</dbReference>
<dbReference type="InterPro" id="IPR011650">
    <property type="entry name" value="Peptidase_M20_dimer"/>
</dbReference>